<sequence length="166" mass="18915">MHSLVLSEWGFLRKKSRCHISIKSFVGEAIGGVEGDETEMARIRVTPRNVEGRARLKQREMHLDDAIVEDTPPLKIAQENHDVEGPLKTRTRFGSVPRGLKAKHPQLNHVTLFMFFPFCDGNLATFLDLRSKDSISFCCVVGQNDDKGRKHVKLWSTYHVLPTNEF</sequence>
<dbReference type="Proteomes" id="UP000823749">
    <property type="component" value="Chromosome 7"/>
</dbReference>
<organism evidence="1 2">
    <name type="scientific">Rhododendron griersonianum</name>
    <dbReference type="NCBI Taxonomy" id="479676"/>
    <lineage>
        <taxon>Eukaryota</taxon>
        <taxon>Viridiplantae</taxon>
        <taxon>Streptophyta</taxon>
        <taxon>Embryophyta</taxon>
        <taxon>Tracheophyta</taxon>
        <taxon>Spermatophyta</taxon>
        <taxon>Magnoliopsida</taxon>
        <taxon>eudicotyledons</taxon>
        <taxon>Gunneridae</taxon>
        <taxon>Pentapetalae</taxon>
        <taxon>asterids</taxon>
        <taxon>Ericales</taxon>
        <taxon>Ericaceae</taxon>
        <taxon>Ericoideae</taxon>
        <taxon>Rhodoreae</taxon>
        <taxon>Rhododendron</taxon>
    </lineage>
</organism>
<keyword evidence="2" id="KW-1185">Reference proteome</keyword>
<evidence type="ECO:0000313" key="1">
    <source>
        <dbReference type="EMBL" id="KAG5540169.1"/>
    </source>
</evidence>
<name>A0AAV6JNM8_9ERIC</name>
<reference evidence="1" key="1">
    <citation type="submission" date="2020-08" db="EMBL/GenBank/DDBJ databases">
        <title>Plant Genome Project.</title>
        <authorList>
            <person name="Zhang R.-G."/>
        </authorList>
    </citation>
    <scope>NUCLEOTIDE SEQUENCE</scope>
    <source>
        <strain evidence="1">WSP0</strain>
        <tissue evidence="1">Leaf</tissue>
    </source>
</reference>
<comment type="caution">
    <text evidence="1">The sequence shown here is derived from an EMBL/GenBank/DDBJ whole genome shotgun (WGS) entry which is preliminary data.</text>
</comment>
<evidence type="ECO:0000313" key="2">
    <source>
        <dbReference type="Proteomes" id="UP000823749"/>
    </source>
</evidence>
<proteinExistence type="predicted"/>
<protein>
    <submittedName>
        <fullName evidence="1">Uncharacterized protein</fullName>
    </submittedName>
</protein>
<gene>
    <name evidence="1" type="ORF">RHGRI_020410</name>
</gene>
<accession>A0AAV6JNM8</accession>
<dbReference type="AlphaFoldDB" id="A0AAV6JNM8"/>
<dbReference type="EMBL" id="JACTNZ010000007">
    <property type="protein sequence ID" value="KAG5540169.1"/>
    <property type="molecule type" value="Genomic_DNA"/>
</dbReference>